<dbReference type="EMBL" id="JAAKFY010000027">
    <property type="protein sequence ID" value="KAF3832380.1"/>
    <property type="molecule type" value="Genomic_DNA"/>
</dbReference>
<name>A0A7J5X5X3_DISMA</name>
<accession>A0A7J5X5X3</accession>
<dbReference type="OrthoDB" id="10609151at2759"/>
<organism evidence="1 2">
    <name type="scientific">Dissostichus mawsoni</name>
    <name type="common">Antarctic cod</name>
    <dbReference type="NCBI Taxonomy" id="36200"/>
    <lineage>
        <taxon>Eukaryota</taxon>
        <taxon>Metazoa</taxon>
        <taxon>Chordata</taxon>
        <taxon>Craniata</taxon>
        <taxon>Vertebrata</taxon>
        <taxon>Euteleostomi</taxon>
        <taxon>Actinopterygii</taxon>
        <taxon>Neopterygii</taxon>
        <taxon>Teleostei</taxon>
        <taxon>Neoteleostei</taxon>
        <taxon>Acanthomorphata</taxon>
        <taxon>Eupercaria</taxon>
        <taxon>Perciformes</taxon>
        <taxon>Notothenioidei</taxon>
        <taxon>Nototheniidae</taxon>
        <taxon>Dissostichus</taxon>
    </lineage>
</organism>
<reference evidence="1 2" key="1">
    <citation type="submission" date="2020-03" db="EMBL/GenBank/DDBJ databases">
        <title>Dissostichus mawsoni Genome sequencing and assembly.</title>
        <authorList>
            <person name="Park H."/>
        </authorList>
    </citation>
    <scope>NUCLEOTIDE SEQUENCE [LARGE SCALE GENOMIC DNA]</scope>
    <source>
        <strain evidence="1">DM0001</strain>
        <tissue evidence="1">Muscle</tissue>
    </source>
</reference>
<gene>
    <name evidence="1" type="ORF">F7725_026045</name>
</gene>
<protein>
    <submittedName>
        <fullName evidence="1">Uncharacterized protein</fullName>
    </submittedName>
</protein>
<dbReference type="AlphaFoldDB" id="A0A7J5X5X3"/>
<dbReference type="Proteomes" id="UP000518266">
    <property type="component" value="Unassembled WGS sequence"/>
</dbReference>
<comment type="caution">
    <text evidence="1">The sequence shown here is derived from an EMBL/GenBank/DDBJ whole genome shotgun (WGS) entry which is preliminary data.</text>
</comment>
<sequence>MMRYNNTGIRIVLCVSIAARIMNAHLSMENIGDMHGVSHESVVGHGDLLSGHSPHARSRGLSHRAMGMATLLDSGDYHPGHHGHLHPAISMCEVPPGMSASSTYTTLTPCSPYPPSPQCPTSFLPIITTTTTIPIPIILTIIRTRGSPEMSAAALL</sequence>
<evidence type="ECO:0000313" key="1">
    <source>
        <dbReference type="EMBL" id="KAF3832380.1"/>
    </source>
</evidence>
<evidence type="ECO:0000313" key="2">
    <source>
        <dbReference type="Proteomes" id="UP000518266"/>
    </source>
</evidence>
<proteinExistence type="predicted"/>
<keyword evidence="2" id="KW-1185">Reference proteome</keyword>